<keyword evidence="2" id="KW-1003">Cell membrane</keyword>
<dbReference type="AlphaFoldDB" id="A0A060XH92"/>
<feature type="transmembrane region" description="Helical" evidence="12">
    <location>
        <begin position="172"/>
        <end position="197"/>
    </location>
</feature>
<dbReference type="InterPro" id="IPR017452">
    <property type="entry name" value="GPCR_Rhodpsn_7TM"/>
</dbReference>
<keyword evidence="7 12" id="KW-0472">Membrane</keyword>
<organism evidence="14 15">
    <name type="scientific">Oncorhynchus mykiss</name>
    <name type="common">Rainbow trout</name>
    <name type="synonym">Salmo gairdneri</name>
    <dbReference type="NCBI Taxonomy" id="8022"/>
    <lineage>
        <taxon>Eukaryota</taxon>
        <taxon>Metazoa</taxon>
        <taxon>Chordata</taxon>
        <taxon>Craniata</taxon>
        <taxon>Vertebrata</taxon>
        <taxon>Euteleostomi</taxon>
        <taxon>Actinopterygii</taxon>
        <taxon>Neopterygii</taxon>
        <taxon>Teleostei</taxon>
        <taxon>Protacanthopterygii</taxon>
        <taxon>Salmoniformes</taxon>
        <taxon>Salmonidae</taxon>
        <taxon>Salmoninae</taxon>
        <taxon>Oncorhynchus</taxon>
    </lineage>
</organism>
<dbReference type="STRING" id="8022.A0A060XH92"/>
<evidence type="ECO:0000313" key="14">
    <source>
        <dbReference type="EMBL" id="CDQ78988.1"/>
    </source>
</evidence>
<reference evidence="14" key="2">
    <citation type="submission" date="2014-03" db="EMBL/GenBank/DDBJ databases">
        <authorList>
            <person name="Genoscope - CEA"/>
        </authorList>
    </citation>
    <scope>NUCLEOTIDE SEQUENCE</scope>
</reference>
<evidence type="ECO:0000256" key="12">
    <source>
        <dbReference type="SAM" id="Phobius"/>
    </source>
</evidence>
<keyword evidence="9" id="KW-0325">Glycoprotein</keyword>
<dbReference type="GO" id="GO:0004875">
    <property type="term" value="F:complement receptor activity"/>
    <property type="evidence" value="ECO:0007669"/>
    <property type="project" value="TreeGrafter"/>
</dbReference>
<keyword evidence="5 12" id="KW-1133">Transmembrane helix</keyword>
<evidence type="ECO:0000313" key="15">
    <source>
        <dbReference type="Proteomes" id="UP000193380"/>
    </source>
</evidence>
<dbReference type="Pfam" id="PF00001">
    <property type="entry name" value="7tm_1"/>
    <property type="match status" value="1"/>
</dbReference>
<sequence length="291" mass="32868">MQQPESYPYWHMTRVMPSVIMGFCCMVGIPGNVVVLIVVGRKFESGNFNMRLMLNLALCDLMVLLCLPLVINNLLRDWYLGSAACKLLFFLIYCSLNGSVLTITLLSVQRYVQVLYPHSWARLGRMGEEAILLSLWGLAGFIASPAFSVLDVKTYDNRQSCSSHYQNHRQEMAILLVQTLLGFVVPCCILVTSYFYLHKRVSQAALFRQRRLTKLVTCIVVSFFCFWTPLHLFNLLALVNLAVQNEVVENVCDSAWNILMGFTIINSCLNPFLYAFASSGIPRASPHPTST</sequence>
<keyword evidence="10" id="KW-0807">Transducer</keyword>
<dbReference type="GO" id="GO:0006954">
    <property type="term" value="P:inflammatory response"/>
    <property type="evidence" value="ECO:0007669"/>
    <property type="project" value="TreeGrafter"/>
</dbReference>
<keyword evidence="3" id="KW-0597">Phosphoprotein</keyword>
<evidence type="ECO:0000256" key="3">
    <source>
        <dbReference type="ARBA" id="ARBA00022553"/>
    </source>
</evidence>
<dbReference type="FunFam" id="1.20.1070.10:FF:000109">
    <property type="entry name" value="Leukotriene B4 receptor"/>
    <property type="match status" value="1"/>
</dbReference>
<evidence type="ECO:0000259" key="13">
    <source>
        <dbReference type="PROSITE" id="PS50262"/>
    </source>
</evidence>
<feature type="transmembrane region" description="Helical" evidence="12">
    <location>
        <begin position="218"/>
        <end position="243"/>
    </location>
</feature>
<dbReference type="PRINTS" id="PR00237">
    <property type="entry name" value="GPCRRHODOPSN"/>
</dbReference>
<proteinExistence type="inferred from homology"/>
<evidence type="ECO:0000256" key="11">
    <source>
        <dbReference type="ARBA" id="ARBA00025736"/>
    </source>
</evidence>
<feature type="transmembrane region" description="Helical" evidence="12">
    <location>
        <begin position="130"/>
        <end position="150"/>
    </location>
</feature>
<dbReference type="OrthoDB" id="5968937at2759"/>
<feature type="domain" description="G-protein coupled receptors family 1 profile" evidence="13">
    <location>
        <begin position="31"/>
        <end position="274"/>
    </location>
</feature>
<evidence type="ECO:0000256" key="9">
    <source>
        <dbReference type="ARBA" id="ARBA00023180"/>
    </source>
</evidence>
<evidence type="ECO:0000256" key="1">
    <source>
        <dbReference type="ARBA" id="ARBA00004651"/>
    </source>
</evidence>
<feature type="transmembrane region" description="Helical" evidence="12">
    <location>
        <begin position="87"/>
        <end position="109"/>
    </location>
</feature>
<feature type="transmembrane region" description="Helical" evidence="12">
    <location>
        <begin position="255"/>
        <end position="277"/>
    </location>
</feature>
<comment type="similarity">
    <text evidence="11">Belongs to the chemokine-like receptor (CMKLR) family.</text>
</comment>
<evidence type="ECO:0000256" key="10">
    <source>
        <dbReference type="ARBA" id="ARBA00023224"/>
    </source>
</evidence>
<dbReference type="GO" id="GO:0005886">
    <property type="term" value="C:plasma membrane"/>
    <property type="evidence" value="ECO:0007669"/>
    <property type="project" value="UniProtKB-SubCell"/>
</dbReference>
<dbReference type="PaxDb" id="8022-A0A060XH92"/>
<dbReference type="InterPro" id="IPR000826">
    <property type="entry name" value="Formyl_rcpt-rel"/>
</dbReference>
<evidence type="ECO:0000256" key="4">
    <source>
        <dbReference type="ARBA" id="ARBA00022692"/>
    </source>
</evidence>
<dbReference type="Proteomes" id="UP000193380">
    <property type="component" value="Unassembled WGS sequence"/>
</dbReference>
<dbReference type="PANTHER" id="PTHR24225">
    <property type="entry name" value="CHEMOTACTIC RECEPTOR"/>
    <property type="match status" value="1"/>
</dbReference>
<dbReference type="SUPFAM" id="SSF81321">
    <property type="entry name" value="Family A G protein-coupled receptor-like"/>
    <property type="match status" value="1"/>
</dbReference>
<feature type="transmembrane region" description="Helical" evidence="12">
    <location>
        <begin position="20"/>
        <end position="40"/>
    </location>
</feature>
<comment type="subcellular location">
    <subcellularLocation>
        <location evidence="1">Cell membrane</location>
        <topology evidence="1">Multi-pass membrane protein</topology>
    </subcellularLocation>
</comment>
<keyword evidence="4 12" id="KW-0812">Transmembrane</keyword>
<gene>
    <name evidence="14" type="ORF">GSONMT00047166001</name>
</gene>
<dbReference type="PROSITE" id="PS50262">
    <property type="entry name" value="G_PROTEIN_RECEP_F1_2"/>
    <property type="match status" value="1"/>
</dbReference>
<keyword evidence="6" id="KW-0297">G-protein coupled receptor</keyword>
<feature type="transmembrane region" description="Helical" evidence="12">
    <location>
        <begin position="52"/>
        <end position="75"/>
    </location>
</feature>
<evidence type="ECO:0000256" key="8">
    <source>
        <dbReference type="ARBA" id="ARBA00023170"/>
    </source>
</evidence>
<dbReference type="Gene3D" id="1.20.1070.10">
    <property type="entry name" value="Rhodopsin 7-helix transmembrane proteins"/>
    <property type="match status" value="1"/>
</dbReference>
<evidence type="ECO:0000256" key="5">
    <source>
        <dbReference type="ARBA" id="ARBA00022989"/>
    </source>
</evidence>
<accession>A0A060XH92</accession>
<dbReference type="EMBL" id="FR905394">
    <property type="protein sequence ID" value="CDQ78988.1"/>
    <property type="molecule type" value="Genomic_DNA"/>
</dbReference>
<evidence type="ECO:0000256" key="7">
    <source>
        <dbReference type="ARBA" id="ARBA00023136"/>
    </source>
</evidence>
<protein>
    <recommendedName>
        <fullName evidence="13">G-protein coupled receptors family 1 profile domain-containing protein</fullName>
    </recommendedName>
</protein>
<keyword evidence="8" id="KW-0675">Receptor</keyword>
<dbReference type="PANTHER" id="PTHR24225:SF72">
    <property type="entry name" value="G-PROTEIN COUPLED RECEPTORS FAMILY 1 PROFILE DOMAIN-CONTAINING PROTEIN-RELATED"/>
    <property type="match status" value="1"/>
</dbReference>
<dbReference type="GO" id="GO:0007200">
    <property type="term" value="P:phospholipase C-activating G protein-coupled receptor signaling pathway"/>
    <property type="evidence" value="ECO:0007669"/>
    <property type="project" value="TreeGrafter"/>
</dbReference>
<dbReference type="InterPro" id="IPR000276">
    <property type="entry name" value="GPCR_Rhodpsn"/>
</dbReference>
<evidence type="ECO:0000256" key="2">
    <source>
        <dbReference type="ARBA" id="ARBA00022475"/>
    </source>
</evidence>
<evidence type="ECO:0000256" key="6">
    <source>
        <dbReference type="ARBA" id="ARBA00023040"/>
    </source>
</evidence>
<name>A0A060XH92_ONCMY</name>
<dbReference type="GO" id="GO:0007204">
    <property type="term" value="P:positive regulation of cytosolic calcium ion concentration"/>
    <property type="evidence" value="ECO:0007669"/>
    <property type="project" value="TreeGrafter"/>
</dbReference>
<reference evidence="14" key="1">
    <citation type="journal article" date="2014" name="Nat. Commun.">
        <title>The rainbow trout genome provides novel insights into evolution after whole-genome duplication in vertebrates.</title>
        <authorList>
            <person name="Berthelot C."/>
            <person name="Brunet F."/>
            <person name="Chalopin D."/>
            <person name="Juanchich A."/>
            <person name="Bernard M."/>
            <person name="Noel B."/>
            <person name="Bento P."/>
            <person name="Da Silva C."/>
            <person name="Labadie K."/>
            <person name="Alberti A."/>
            <person name="Aury J.M."/>
            <person name="Louis A."/>
            <person name="Dehais P."/>
            <person name="Bardou P."/>
            <person name="Montfort J."/>
            <person name="Klopp C."/>
            <person name="Cabau C."/>
            <person name="Gaspin C."/>
            <person name="Thorgaard G.H."/>
            <person name="Boussaha M."/>
            <person name="Quillet E."/>
            <person name="Guyomard R."/>
            <person name="Galiana D."/>
            <person name="Bobe J."/>
            <person name="Volff J.N."/>
            <person name="Genet C."/>
            <person name="Wincker P."/>
            <person name="Jaillon O."/>
            <person name="Roest Crollius H."/>
            <person name="Guiguen Y."/>
        </authorList>
    </citation>
    <scope>NUCLEOTIDE SEQUENCE [LARGE SCALE GENOMIC DNA]</scope>
</reference>
<dbReference type="GO" id="GO:0004974">
    <property type="term" value="F:leukotriene receptor activity"/>
    <property type="evidence" value="ECO:0007669"/>
    <property type="project" value="UniProtKB-ARBA"/>
</dbReference>